<dbReference type="PANTHER" id="PTHR12072:SF5">
    <property type="entry name" value="CWF19-LIKE PROTEIN 2"/>
    <property type="match status" value="1"/>
</dbReference>
<dbReference type="InterPro" id="IPR006768">
    <property type="entry name" value="Cwf19-like_C_dom-1"/>
</dbReference>
<evidence type="ECO:0000259" key="4">
    <source>
        <dbReference type="Pfam" id="PF04677"/>
    </source>
</evidence>
<proteinExistence type="inferred from homology"/>
<dbReference type="VEuPathDB" id="ToxoDB:NCLIV_049800"/>
<evidence type="ECO:0000259" key="3">
    <source>
        <dbReference type="Pfam" id="PF04676"/>
    </source>
</evidence>
<evidence type="ECO:0000313" key="5">
    <source>
        <dbReference type="EMBL" id="CBZ54551.1"/>
    </source>
</evidence>
<name>F0VKF0_NEOCL</name>
<gene>
    <name evidence="5" type="ORF">NCLIV_049800</name>
</gene>
<dbReference type="RefSeq" id="XP_003884581.1">
    <property type="nucleotide sequence ID" value="XM_003884532.1"/>
</dbReference>
<feature type="domain" description="Cwf19-like protein C-terminal" evidence="3">
    <location>
        <begin position="491"/>
        <end position="555"/>
    </location>
</feature>
<protein>
    <recommendedName>
        <fullName evidence="7">Protein cwfj c-terminus 1 family protein</fullName>
    </recommendedName>
</protein>
<dbReference type="InterPro" id="IPR040194">
    <property type="entry name" value="Cwf19-like"/>
</dbReference>
<dbReference type="eggNOG" id="KOG2477">
    <property type="taxonomic scope" value="Eukaryota"/>
</dbReference>
<dbReference type="OrthoDB" id="332135at2759"/>
<evidence type="ECO:0008006" key="7">
    <source>
        <dbReference type="Google" id="ProtNLM"/>
    </source>
</evidence>
<dbReference type="Proteomes" id="UP000007494">
    <property type="component" value="Chromosome X"/>
</dbReference>
<sequence length="564" mass="62307">MLAGLRFDKAASKEKEKKKKAKHKEEKDAATVSGGLEDVKASREIAVAPTLPERRSLSPCRIVRGGKIPPGDRGGDGDGSQRQPGSVSGGPLSSSPRGQEGSTSFLETSAHHGISPVAAARELNPFLRPADASADTDAPKPNPTAPFAVPATADTWRPAQTWRARQLRRLQERAAEKGDTTVGRLFEEHVGDSAALFPAHEATQTASASPSSRPWSRRLMGDRAASRRLEGVVARRQLSATNEELVRTGEAAVRTRDSRAASLPPWQKAAVTQNRAKPHQPGGDEPGSATQSGFDLRRERDSDQTNFDQACVAAVLRNRMYDEESDAAPPKVSEKKRRILEERDRMRGHRLNRQQGKCSRCLDTENFNRFHGAGVVTMATQAIVCFQSWRNCILRSHLLLLPAAHVSSVTTLDDAGYEELRNFQKSLVMYFKETRQEAPIFIETVSHFVSKEKLWMGAGPHTAIEVLPIPLDRLQEAKTYFRKAFEEAESEWQQHKRVIDVRGREGIRSAIPANIPYIHVDFALTDGLAHVIDDGRSFSPSFGREVIQGMLELSPIDRAFPTEQ</sequence>
<evidence type="ECO:0000256" key="1">
    <source>
        <dbReference type="ARBA" id="ARBA00006795"/>
    </source>
</evidence>
<dbReference type="Pfam" id="PF04677">
    <property type="entry name" value="CwfJ_C_1"/>
    <property type="match status" value="1"/>
</dbReference>
<accession>F0VKF0</accession>
<dbReference type="AlphaFoldDB" id="F0VKF0"/>
<feature type="compositionally biased region" description="Basic and acidic residues" evidence="2">
    <location>
        <begin position="1"/>
        <end position="15"/>
    </location>
</feature>
<feature type="region of interest" description="Disordered" evidence="2">
    <location>
        <begin position="248"/>
        <end position="305"/>
    </location>
</feature>
<dbReference type="Pfam" id="PF04676">
    <property type="entry name" value="CwfJ_C_2"/>
    <property type="match status" value="1"/>
</dbReference>
<dbReference type="EMBL" id="FR823391">
    <property type="protein sequence ID" value="CBZ54551.1"/>
    <property type="molecule type" value="Genomic_DNA"/>
</dbReference>
<feature type="compositionally biased region" description="Low complexity" evidence="2">
    <location>
        <begin position="80"/>
        <end position="96"/>
    </location>
</feature>
<dbReference type="InterPro" id="IPR006767">
    <property type="entry name" value="Cwf19-like_C_dom-2"/>
</dbReference>
<feature type="region of interest" description="Disordered" evidence="2">
    <location>
        <begin position="1"/>
        <end position="150"/>
    </location>
</feature>
<feature type="domain" description="Cwf19-like C-terminal" evidence="4">
    <location>
        <begin position="348"/>
        <end position="482"/>
    </location>
</feature>
<dbReference type="PANTHER" id="PTHR12072">
    <property type="entry name" value="CWF19, CELL CYCLE CONTROL PROTEIN"/>
    <property type="match status" value="1"/>
</dbReference>
<dbReference type="InParanoid" id="F0VKF0"/>
<keyword evidence="6" id="KW-1185">Reference proteome</keyword>
<comment type="similarity">
    <text evidence="1">Belongs to the CWF19 family.</text>
</comment>
<evidence type="ECO:0000313" key="6">
    <source>
        <dbReference type="Proteomes" id="UP000007494"/>
    </source>
</evidence>
<evidence type="ECO:0000256" key="2">
    <source>
        <dbReference type="SAM" id="MobiDB-lite"/>
    </source>
</evidence>
<dbReference type="GO" id="GO:0000398">
    <property type="term" value="P:mRNA splicing, via spliceosome"/>
    <property type="evidence" value="ECO:0007669"/>
    <property type="project" value="TreeGrafter"/>
</dbReference>
<dbReference type="GeneID" id="13442482"/>
<reference evidence="6" key="1">
    <citation type="journal article" date="2012" name="PLoS Pathog.">
        <title>Comparative genomics of the apicomplexan parasites Toxoplasma gondii and Neospora caninum: Coccidia differing in host range and transmission strategy.</title>
        <authorList>
            <person name="Reid A.J."/>
            <person name="Vermont S.J."/>
            <person name="Cotton J.A."/>
            <person name="Harris D."/>
            <person name="Hill-Cawthorne G.A."/>
            <person name="Konen-Waisman S."/>
            <person name="Latham S.M."/>
            <person name="Mourier T."/>
            <person name="Norton R."/>
            <person name="Quail M.A."/>
            <person name="Sanders M."/>
            <person name="Shanmugam D."/>
            <person name="Sohal A."/>
            <person name="Wasmuth J.D."/>
            <person name="Brunk B."/>
            <person name="Grigg M.E."/>
            <person name="Howard J.C."/>
            <person name="Parkinson J."/>
            <person name="Roos D.S."/>
            <person name="Trees A.J."/>
            <person name="Berriman M."/>
            <person name="Pain A."/>
            <person name="Wastling J.M."/>
        </authorList>
    </citation>
    <scope>NUCLEOTIDE SEQUENCE [LARGE SCALE GENOMIC DNA]</scope>
    <source>
        <strain evidence="6">Liverpool</strain>
    </source>
</reference>
<organism evidence="5 6">
    <name type="scientific">Neospora caninum (strain Liverpool)</name>
    <dbReference type="NCBI Taxonomy" id="572307"/>
    <lineage>
        <taxon>Eukaryota</taxon>
        <taxon>Sar</taxon>
        <taxon>Alveolata</taxon>
        <taxon>Apicomplexa</taxon>
        <taxon>Conoidasida</taxon>
        <taxon>Coccidia</taxon>
        <taxon>Eucoccidiorida</taxon>
        <taxon>Eimeriorina</taxon>
        <taxon>Sarcocystidae</taxon>
        <taxon>Neospora</taxon>
    </lineage>
</organism>
<dbReference type="GO" id="GO:0071014">
    <property type="term" value="C:post-mRNA release spliceosomal complex"/>
    <property type="evidence" value="ECO:0007669"/>
    <property type="project" value="TreeGrafter"/>
</dbReference>